<dbReference type="AlphaFoldDB" id="A0A285EKC4"/>
<dbReference type="Proteomes" id="UP000219514">
    <property type="component" value="Unassembled WGS sequence"/>
</dbReference>
<accession>A0A285EKC4</accession>
<reference evidence="1 2" key="1">
    <citation type="submission" date="2017-09" db="EMBL/GenBank/DDBJ databases">
        <authorList>
            <person name="Ehlers B."/>
            <person name="Leendertz F.H."/>
        </authorList>
    </citation>
    <scope>NUCLEOTIDE SEQUENCE [LARGE SCALE GENOMIC DNA]</scope>
    <source>
        <strain evidence="1 2">DSM 46844</strain>
    </source>
</reference>
<dbReference type="Pfam" id="PF10936">
    <property type="entry name" value="DUF2617"/>
    <property type="match status" value="1"/>
</dbReference>
<dbReference type="EMBL" id="OBDO01000011">
    <property type="protein sequence ID" value="SNX98614.1"/>
    <property type="molecule type" value="Genomic_DNA"/>
</dbReference>
<evidence type="ECO:0000313" key="2">
    <source>
        <dbReference type="Proteomes" id="UP000219514"/>
    </source>
</evidence>
<protein>
    <recommendedName>
        <fullName evidence="3">DUF2617 family protein</fullName>
    </recommendedName>
</protein>
<dbReference type="InterPro" id="IPR024486">
    <property type="entry name" value="DUF2617"/>
</dbReference>
<name>A0A285EKC4_9ACTN</name>
<dbReference type="RefSeq" id="WP_097208539.1">
    <property type="nucleotide sequence ID" value="NZ_JACHXB010000002.1"/>
</dbReference>
<gene>
    <name evidence="1" type="ORF">SAMN06893097_111130</name>
</gene>
<organism evidence="1 2">
    <name type="scientific">Geodermatophilus sabuli</name>
    <dbReference type="NCBI Taxonomy" id="1564158"/>
    <lineage>
        <taxon>Bacteria</taxon>
        <taxon>Bacillati</taxon>
        <taxon>Actinomycetota</taxon>
        <taxon>Actinomycetes</taxon>
        <taxon>Geodermatophilales</taxon>
        <taxon>Geodermatophilaceae</taxon>
        <taxon>Geodermatophilus</taxon>
    </lineage>
</organism>
<dbReference type="OrthoDB" id="4462506at2"/>
<evidence type="ECO:0008006" key="3">
    <source>
        <dbReference type="Google" id="ProtNLM"/>
    </source>
</evidence>
<keyword evidence="2" id="KW-1185">Reference proteome</keyword>
<evidence type="ECO:0000313" key="1">
    <source>
        <dbReference type="EMBL" id="SNX98614.1"/>
    </source>
</evidence>
<proteinExistence type="predicted"/>
<sequence length="169" mass="17435">MTLLSFDVPPRDVTAGALGLLLHAPAPAALAEVRLRATHGGTLRLGVLGASHVVTATVPGHELTEQVSCDALPAGGTALPRHLRSGGFEIRSSVSAVSRAELDATAGDLRARAAEDPAWLCGRFPGSDSALTALTGAALAEGGWAWQTWHLYPAGATGEIVTTRSRWTP</sequence>